<gene>
    <name evidence="1" type="ORF">LOTGIDRAFT_152760</name>
</gene>
<dbReference type="RefSeq" id="XP_009051528.1">
    <property type="nucleotide sequence ID" value="XM_009053280.1"/>
</dbReference>
<dbReference type="GeneID" id="20235776"/>
<proteinExistence type="predicted"/>
<keyword evidence="2" id="KW-1185">Reference proteome</keyword>
<accession>V4AKM9</accession>
<protein>
    <submittedName>
        <fullName evidence="1">Uncharacterized protein</fullName>
    </submittedName>
</protein>
<dbReference type="HOGENOM" id="CLU_1760848_0_0_1"/>
<dbReference type="CTD" id="20235776"/>
<organism evidence="1 2">
    <name type="scientific">Lottia gigantea</name>
    <name type="common">Giant owl limpet</name>
    <dbReference type="NCBI Taxonomy" id="225164"/>
    <lineage>
        <taxon>Eukaryota</taxon>
        <taxon>Metazoa</taxon>
        <taxon>Spiralia</taxon>
        <taxon>Lophotrochozoa</taxon>
        <taxon>Mollusca</taxon>
        <taxon>Gastropoda</taxon>
        <taxon>Patellogastropoda</taxon>
        <taxon>Lottioidea</taxon>
        <taxon>Lottiidae</taxon>
        <taxon>Lottia</taxon>
    </lineage>
</organism>
<dbReference type="Proteomes" id="UP000030746">
    <property type="component" value="Unassembled WGS sequence"/>
</dbReference>
<reference evidence="1 2" key="1">
    <citation type="journal article" date="2013" name="Nature">
        <title>Insights into bilaterian evolution from three spiralian genomes.</title>
        <authorList>
            <person name="Simakov O."/>
            <person name="Marletaz F."/>
            <person name="Cho S.J."/>
            <person name="Edsinger-Gonzales E."/>
            <person name="Havlak P."/>
            <person name="Hellsten U."/>
            <person name="Kuo D.H."/>
            <person name="Larsson T."/>
            <person name="Lv J."/>
            <person name="Arendt D."/>
            <person name="Savage R."/>
            <person name="Osoegawa K."/>
            <person name="de Jong P."/>
            <person name="Grimwood J."/>
            <person name="Chapman J.A."/>
            <person name="Shapiro H."/>
            <person name="Aerts A."/>
            <person name="Otillar R.P."/>
            <person name="Terry A.Y."/>
            <person name="Boore J.L."/>
            <person name="Grigoriev I.V."/>
            <person name="Lindberg D.R."/>
            <person name="Seaver E.C."/>
            <person name="Weisblat D.A."/>
            <person name="Putnam N.H."/>
            <person name="Rokhsar D.S."/>
        </authorList>
    </citation>
    <scope>NUCLEOTIDE SEQUENCE [LARGE SCALE GENOMIC DNA]</scope>
</reference>
<dbReference type="EMBL" id="KB201304">
    <property type="protein sequence ID" value="ESO97672.1"/>
    <property type="molecule type" value="Genomic_DNA"/>
</dbReference>
<name>V4AKM9_LOTGI</name>
<evidence type="ECO:0000313" key="2">
    <source>
        <dbReference type="Proteomes" id="UP000030746"/>
    </source>
</evidence>
<evidence type="ECO:0000313" key="1">
    <source>
        <dbReference type="EMBL" id="ESO97672.1"/>
    </source>
</evidence>
<dbReference type="AlphaFoldDB" id="V4AKM9"/>
<dbReference type="KEGG" id="lgi:LOTGIDRAFT_152760"/>
<sequence>MAALFKKALVDCLGPKKVSVVTNKESSVYDCYTLYWLPLDERMWSGELEFRFIENWAEDVEINFTKDFGEGGIDINNNKISKKSTTRTSTVKKSSSRKENWENELYPKGVINCYGSWDGELFSEEFINSFGESWEGDFFTDLFMKSFELL</sequence>